<dbReference type="Proteomes" id="UP000198535">
    <property type="component" value="Unassembled WGS sequence"/>
</dbReference>
<evidence type="ECO:0000313" key="1">
    <source>
        <dbReference type="EMBL" id="SFM85687.1"/>
    </source>
</evidence>
<dbReference type="EMBL" id="FOUJ01000006">
    <property type="protein sequence ID" value="SFM85687.1"/>
    <property type="molecule type" value="Genomic_DNA"/>
</dbReference>
<name>A0A1I4U9Q6_9EURY</name>
<accession>A0A1I4U9Q6</accession>
<dbReference type="OrthoDB" id="129677at2157"/>
<protein>
    <submittedName>
        <fullName evidence="1">Uncharacterized protein</fullName>
    </submittedName>
</protein>
<proteinExistence type="predicted"/>
<sequence length="77" mass="8873">MRTYLVLWFNSEGTTPSEVSRRLMSLGFQPVQGNYDYVFTWGNNVDLDEILRFSDKIQMTLKGTGVMFKTETINGLN</sequence>
<dbReference type="RefSeq" id="WP_091937691.1">
    <property type="nucleotide sequence ID" value="NZ_FOUJ01000006.1"/>
</dbReference>
<dbReference type="STRING" id="487685.SAMN04488696_2648"/>
<evidence type="ECO:0000313" key="2">
    <source>
        <dbReference type="Proteomes" id="UP000198535"/>
    </source>
</evidence>
<keyword evidence="2" id="KW-1185">Reference proteome</keyword>
<gene>
    <name evidence="1" type="ORF">SAMN04488696_2648</name>
</gene>
<dbReference type="AlphaFoldDB" id="A0A1I4U9Q6"/>
<reference evidence="2" key="1">
    <citation type="submission" date="2016-10" db="EMBL/GenBank/DDBJ databases">
        <authorList>
            <person name="Varghese N."/>
            <person name="Submissions S."/>
        </authorList>
    </citation>
    <scope>NUCLEOTIDE SEQUENCE [LARGE SCALE GENOMIC DNA]</scope>
    <source>
        <strain evidence="2">Mob M</strain>
    </source>
</reference>
<organism evidence="1 2">
    <name type="scientific">Methanolobus profundi</name>
    <dbReference type="NCBI Taxonomy" id="487685"/>
    <lineage>
        <taxon>Archaea</taxon>
        <taxon>Methanobacteriati</taxon>
        <taxon>Methanobacteriota</taxon>
        <taxon>Stenosarchaea group</taxon>
        <taxon>Methanomicrobia</taxon>
        <taxon>Methanosarcinales</taxon>
        <taxon>Methanosarcinaceae</taxon>
        <taxon>Methanolobus</taxon>
    </lineage>
</organism>